<evidence type="ECO:0000313" key="3">
    <source>
        <dbReference type="WBParaSite" id="L893_g15019.t1"/>
    </source>
</evidence>
<feature type="region of interest" description="Disordered" evidence="1">
    <location>
        <begin position="58"/>
        <end position="85"/>
    </location>
</feature>
<evidence type="ECO:0000313" key="2">
    <source>
        <dbReference type="Proteomes" id="UP000095287"/>
    </source>
</evidence>
<name>A0A1I7YDH7_9BILA</name>
<accession>A0A1I7YDH7</accession>
<feature type="compositionally biased region" description="Acidic residues" evidence="1">
    <location>
        <begin position="64"/>
        <end position="84"/>
    </location>
</feature>
<dbReference type="AlphaFoldDB" id="A0A1I7YDH7"/>
<reference evidence="3" key="1">
    <citation type="submission" date="2016-11" db="UniProtKB">
        <authorList>
            <consortium name="WormBaseParasite"/>
        </authorList>
    </citation>
    <scope>IDENTIFICATION</scope>
</reference>
<proteinExistence type="predicted"/>
<dbReference type="Proteomes" id="UP000095287">
    <property type="component" value="Unplaced"/>
</dbReference>
<feature type="region of interest" description="Disordered" evidence="1">
    <location>
        <begin position="150"/>
        <end position="171"/>
    </location>
</feature>
<keyword evidence="2" id="KW-1185">Reference proteome</keyword>
<protein>
    <submittedName>
        <fullName evidence="3">Shootin-1</fullName>
    </submittedName>
</protein>
<organism evidence="2 3">
    <name type="scientific">Steinernema glaseri</name>
    <dbReference type="NCBI Taxonomy" id="37863"/>
    <lineage>
        <taxon>Eukaryota</taxon>
        <taxon>Metazoa</taxon>
        <taxon>Ecdysozoa</taxon>
        <taxon>Nematoda</taxon>
        <taxon>Chromadorea</taxon>
        <taxon>Rhabditida</taxon>
        <taxon>Tylenchina</taxon>
        <taxon>Panagrolaimomorpha</taxon>
        <taxon>Strongyloidoidea</taxon>
        <taxon>Steinernematidae</taxon>
        <taxon>Steinernema</taxon>
    </lineage>
</organism>
<sequence length="171" mass="19407">MHKPCTSKLVEPFDENAGSWKLERQLKRLTSASAATDIEGLVEKEDVVVQTDIAIPAGASTDCGAEEQDDDDLAPLPLDGEEDLPPMTDKELFWYQAECAIEKRIKETQEETRRVCERLEEAETSIGELEVTRDRELELLQAKIEKAKELHRAAKLDNEEAEDEPKKRKKE</sequence>
<evidence type="ECO:0000256" key="1">
    <source>
        <dbReference type="SAM" id="MobiDB-lite"/>
    </source>
</evidence>
<dbReference type="WBParaSite" id="L893_g15019.t1">
    <property type="protein sequence ID" value="L893_g15019.t1"/>
    <property type="gene ID" value="L893_g15019"/>
</dbReference>